<dbReference type="EMBL" id="JACRTE010000059">
    <property type="protein sequence ID" value="MBC8597561.1"/>
    <property type="molecule type" value="Genomic_DNA"/>
</dbReference>
<evidence type="ECO:0000313" key="3">
    <source>
        <dbReference type="Proteomes" id="UP000647416"/>
    </source>
</evidence>
<reference evidence="2" key="1">
    <citation type="submission" date="2020-08" db="EMBL/GenBank/DDBJ databases">
        <title>Genome public.</title>
        <authorList>
            <person name="Liu C."/>
            <person name="Sun Q."/>
        </authorList>
    </citation>
    <scope>NUCLEOTIDE SEQUENCE</scope>
    <source>
        <strain evidence="2">NSJ-50</strain>
    </source>
</reference>
<keyword evidence="3" id="KW-1185">Reference proteome</keyword>
<protein>
    <submittedName>
        <fullName evidence="2">ParM/StbA family protein</fullName>
    </submittedName>
</protein>
<dbReference type="CDD" id="cd10227">
    <property type="entry name" value="ASKHA_NBD_ParM-like"/>
    <property type="match status" value="1"/>
</dbReference>
<dbReference type="Proteomes" id="UP000647416">
    <property type="component" value="Unassembled WGS sequence"/>
</dbReference>
<accession>A0A926FCU1</accession>
<dbReference type="Pfam" id="PF17989">
    <property type="entry name" value="ALP_N"/>
    <property type="match status" value="1"/>
</dbReference>
<dbReference type="SUPFAM" id="SSF53067">
    <property type="entry name" value="Actin-like ATPase domain"/>
    <property type="match status" value="1"/>
</dbReference>
<evidence type="ECO:0000259" key="1">
    <source>
        <dbReference type="Pfam" id="PF17989"/>
    </source>
</evidence>
<dbReference type="RefSeq" id="WP_262432823.1">
    <property type="nucleotide sequence ID" value="NZ_JACRTE010000059.1"/>
</dbReference>
<dbReference type="InterPro" id="IPR043129">
    <property type="entry name" value="ATPase_NBD"/>
</dbReference>
<dbReference type="InterPro" id="IPR040607">
    <property type="entry name" value="ALP_N"/>
</dbReference>
<dbReference type="AlphaFoldDB" id="A0A926FCU1"/>
<name>A0A926FCU1_9FIRM</name>
<feature type="domain" description="Actin-like protein N-terminal" evidence="1">
    <location>
        <begin position="12"/>
        <end position="144"/>
    </location>
</feature>
<proteinExistence type="predicted"/>
<evidence type="ECO:0000313" key="2">
    <source>
        <dbReference type="EMBL" id="MBC8597561.1"/>
    </source>
</evidence>
<comment type="caution">
    <text evidence="2">The sequence shown here is derived from an EMBL/GenBank/DDBJ whole genome shotgun (WGS) entry which is preliminary data.</text>
</comment>
<organism evidence="2 3">
    <name type="scientific">Qingrenia yutianensis</name>
    <dbReference type="NCBI Taxonomy" id="2763676"/>
    <lineage>
        <taxon>Bacteria</taxon>
        <taxon>Bacillati</taxon>
        <taxon>Bacillota</taxon>
        <taxon>Clostridia</taxon>
        <taxon>Eubacteriales</taxon>
        <taxon>Oscillospiraceae</taxon>
        <taxon>Qingrenia</taxon>
    </lineage>
</organism>
<dbReference type="Gene3D" id="3.30.420.40">
    <property type="match status" value="1"/>
</dbReference>
<feature type="non-terminal residue" evidence="2">
    <location>
        <position position="191"/>
    </location>
</feature>
<gene>
    <name evidence="2" type="ORF">H8706_11925</name>
</gene>
<sequence>MNFTNNQPIIIGIDHGYGNCKTRNCCFRSGVASYDKEPTFKESLLVYDDKYYLVGEEHKEFLSDKIADNDYYILTLAAVAKELNIRHITSAKVHIAAGLPLTWVSEQKETFKAYLMQNETADFIFRNISYHIEITGVDIFPQGFSAVADRLREFKGVNMLADIGNGTMNVMYINECRPLEKKCFTEKYGTN</sequence>